<reference evidence="4" key="1">
    <citation type="journal article" date="2016" name="Nature">
        <title>Genome evolution in the allotetraploid frog Xenopus laevis.</title>
        <authorList>
            <person name="Session A.M."/>
            <person name="Uno Y."/>
            <person name="Kwon T."/>
            <person name="Chapman J.A."/>
            <person name="Toyoda A."/>
            <person name="Takahashi S."/>
            <person name="Fukui A."/>
            <person name="Hikosaka A."/>
            <person name="Suzuki A."/>
            <person name="Kondo M."/>
            <person name="van Heeringen S.J."/>
            <person name="Quigley I."/>
            <person name="Heinz S."/>
            <person name="Ogino H."/>
            <person name="Ochi H."/>
            <person name="Hellsten U."/>
            <person name="Lyons J.B."/>
            <person name="Simakov O."/>
            <person name="Putnam N."/>
            <person name="Stites J."/>
            <person name="Kuroki Y."/>
            <person name="Tanaka T."/>
            <person name="Michiue T."/>
            <person name="Watanabe M."/>
            <person name="Bogdanovic O."/>
            <person name="Lister R."/>
            <person name="Georgiou G."/>
            <person name="Paranjpe S.S."/>
            <person name="van Kruijsbergen I."/>
            <person name="Shu S."/>
            <person name="Carlson J."/>
            <person name="Kinoshita T."/>
            <person name="Ohta Y."/>
            <person name="Mawaribuchi S."/>
            <person name="Jenkins J."/>
            <person name="Grimwood J."/>
            <person name="Schmutz J."/>
            <person name="Mitros T."/>
            <person name="Mozaffari S.V."/>
            <person name="Suzuki Y."/>
            <person name="Haramoto Y."/>
            <person name="Yamamoto T.S."/>
            <person name="Takagi C."/>
            <person name="Heald R."/>
            <person name="Miller K."/>
            <person name="Haudenschild C."/>
            <person name="Kitzman J."/>
            <person name="Nakayama T."/>
            <person name="Izutsu Y."/>
            <person name="Robert J."/>
            <person name="Fortriede J."/>
            <person name="Burns K."/>
            <person name="Lotay V."/>
            <person name="Karimi K."/>
            <person name="Yasuoka Y."/>
            <person name="Dichmann D.S."/>
            <person name="Flajnik M.F."/>
            <person name="Houston D.W."/>
            <person name="Shendure J."/>
            <person name="DuPasquier L."/>
            <person name="Vize P.D."/>
            <person name="Zorn A.M."/>
            <person name="Ito M."/>
            <person name="Marcotte E.M."/>
            <person name="Wallingford J.B."/>
            <person name="Ito Y."/>
            <person name="Asashima M."/>
            <person name="Ueno N."/>
            <person name="Matsuda Y."/>
            <person name="Veenstra G.J."/>
            <person name="Fujiyama A."/>
            <person name="Harland R.M."/>
            <person name="Taira M."/>
            <person name="Rokhsar D.S."/>
        </authorList>
    </citation>
    <scope>NUCLEOTIDE SEQUENCE [LARGE SCALE GENOMIC DNA]</scope>
    <source>
        <strain evidence="4">J</strain>
    </source>
</reference>
<keyword evidence="2" id="KW-1133">Transmembrane helix</keyword>
<keyword evidence="1" id="KW-0963">Cytoplasm</keyword>
<name>A0A974I1F4_XENLA</name>
<organism evidence="3 4">
    <name type="scientific">Xenopus laevis</name>
    <name type="common">African clawed frog</name>
    <dbReference type="NCBI Taxonomy" id="8355"/>
    <lineage>
        <taxon>Eukaryota</taxon>
        <taxon>Metazoa</taxon>
        <taxon>Chordata</taxon>
        <taxon>Craniata</taxon>
        <taxon>Vertebrata</taxon>
        <taxon>Euteleostomi</taxon>
        <taxon>Amphibia</taxon>
        <taxon>Batrachia</taxon>
        <taxon>Anura</taxon>
        <taxon>Pipoidea</taxon>
        <taxon>Pipidae</taxon>
        <taxon>Xenopodinae</taxon>
        <taxon>Xenopus</taxon>
        <taxon>Xenopus</taxon>
    </lineage>
</organism>
<keyword evidence="2" id="KW-0472">Membrane</keyword>
<keyword evidence="2" id="KW-0812">Transmembrane</keyword>
<accession>A0A974I1F4</accession>
<dbReference type="InterPro" id="IPR000146">
    <property type="entry name" value="FBPase_class-1"/>
</dbReference>
<dbReference type="AlphaFoldDB" id="A0A974I1F4"/>
<dbReference type="Proteomes" id="UP000694892">
    <property type="component" value="Chromosome 1S"/>
</dbReference>
<dbReference type="GO" id="GO:0042132">
    <property type="term" value="F:fructose 1,6-bisphosphate 1-phosphatase activity"/>
    <property type="evidence" value="ECO:0007669"/>
    <property type="project" value="TreeGrafter"/>
</dbReference>
<dbReference type="GO" id="GO:0005986">
    <property type="term" value="P:sucrose biosynthetic process"/>
    <property type="evidence" value="ECO:0007669"/>
    <property type="project" value="TreeGrafter"/>
</dbReference>
<evidence type="ECO:0000313" key="4">
    <source>
        <dbReference type="Proteomes" id="UP000694892"/>
    </source>
</evidence>
<sequence>MLQKMYSIMKPELAIFGIRTLTNTRFTWRSRKLLFIISAVACKSILQALGEFILLDKNVRIKKKGKIYSLNEGYAKYFDPAITEYLHNKKFPQLRLLYECNPMSFIIGWKDDLICWNHPSPLYDLNLFSLI</sequence>
<evidence type="ECO:0000256" key="1">
    <source>
        <dbReference type="ARBA" id="ARBA00022490"/>
    </source>
</evidence>
<dbReference type="PANTHER" id="PTHR11556">
    <property type="entry name" value="FRUCTOSE-1,6-BISPHOSPHATASE-RELATED"/>
    <property type="match status" value="1"/>
</dbReference>
<dbReference type="GO" id="GO:0005829">
    <property type="term" value="C:cytosol"/>
    <property type="evidence" value="ECO:0007669"/>
    <property type="project" value="TreeGrafter"/>
</dbReference>
<feature type="transmembrane region" description="Helical" evidence="2">
    <location>
        <begin position="33"/>
        <end position="55"/>
    </location>
</feature>
<dbReference type="GO" id="GO:0030388">
    <property type="term" value="P:fructose 1,6-bisphosphate metabolic process"/>
    <property type="evidence" value="ECO:0007669"/>
    <property type="project" value="TreeGrafter"/>
</dbReference>
<dbReference type="GO" id="GO:0006002">
    <property type="term" value="P:fructose 6-phosphate metabolic process"/>
    <property type="evidence" value="ECO:0007669"/>
    <property type="project" value="TreeGrafter"/>
</dbReference>
<evidence type="ECO:0000256" key="2">
    <source>
        <dbReference type="SAM" id="Phobius"/>
    </source>
</evidence>
<proteinExistence type="predicted"/>
<dbReference type="GO" id="GO:0006000">
    <property type="term" value="P:fructose metabolic process"/>
    <property type="evidence" value="ECO:0007669"/>
    <property type="project" value="TreeGrafter"/>
</dbReference>
<dbReference type="SUPFAM" id="SSF56655">
    <property type="entry name" value="Carbohydrate phosphatase"/>
    <property type="match status" value="1"/>
</dbReference>
<evidence type="ECO:0000313" key="3">
    <source>
        <dbReference type="EMBL" id="OCT97938.1"/>
    </source>
</evidence>
<dbReference type="GO" id="GO:0006094">
    <property type="term" value="P:gluconeogenesis"/>
    <property type="evidence" value="ECO:0007669"/>
    <property type="project" value="TreeGrafter"/>
</dbReference>
<dbReference type="EMBL" id="CM004467">
    <property type="protein sequence ID" value="OCT97938.1"/>
    <property type="molecule type" value="Genomic_DNA"/>
</dbReference>
<dbReference type="PANTHER" id="PTHR11556:SF13">
    <property type="entry name" value="FRUCTOSE-1,6-BISPHOSPHATASE ISOZYME 2"/>
    <property type="match status" value="1"/>
</dbReference>
<protein>
    <submittedName>
        <fullName evidence="3">Uncharacterized protein</fullName>
    </submittedName>
</protein>
<gene>
    <name evidence="3" type="ORF">XELAEV_18010166mg</name>
</gene>
<dbReference type="Gene3D" id="3.40.190.80">
    <property type="match status" value="1"/>
</dbReference>